<dbReference type="GO" id="GO:0046872">
    <property type="term" value="F:metal ion binding"/>
    <property type="evidence" value="ECO:0007669"/>
    <property type="project" value="UniProtKB-KW"/>
</dbReference>
<protein>
    <submittedName>
        <fullName evidence="6">4-hydroxythreonine-4-phosphate dehydrogenase PdxA</fullName>
    </submittedName>
</protein>
<dbReference type="Gene3D" id="3.40.718.10">
    <property type="entry name" value="Isopropylmalate Dehydrogenase"/>
    <property type="match status" value="1"/>
</dbReference>
<reference evidence="6 7" key="1">
    <citation type="submission" date="2017-12" db="EMBL/GenBank/DDBJ databases">
        <title>Phylogenetic diversity of female urinary microbiome.</title>
        <authorList>
            <person name="Thomas-White K."/>
            <person name="Wolfe A.J."/>
        </authorList>
    </citation>
    <scope>NUCLEOTIDE SEQUENCE [LARGE SCALE GENOMIC DNA]</scope>
    <source>
        <strain evidence="6 7">UMB0119</strain>
    </source>
</reference>
<dbReference type="RefSeq" id="WP_101539576.1">
    <property type="nucleotide sequence ID" value="NZ_PKGS01000001.1"/>
</dbReference>
<dbReference type="PANTHER" id="PTHR30004">
    <property type="entry name" value="4-HYDROXYTHREONINE-4-PHOSPHATE DEHYDROGENASE"/>
    <property type="match status" value="1"/>
</dbReference>
<evidence type="ECO:0000256" key="1">
    <source>
        <dbReference type="ARBA" id="ARBA00001968"/>
    </source>
</evidence>
<dbReference type="AlphaFoldDB" id="A0A2I1MBA9"/>
<dbReference type="InterPro" id="IPR005255">
    <property type="entry name" value="PdxA_fam"/>
</dbReference>
<accession>A0A2I1MBA9</accession>
<dbReference type="GO" id="GO:0051287">
    <property type="term" value="F:NAD binding"/>
    <property type="evidence" value="ECO:0007669"/>
    <property type="project" value="InterPro"/>
</dbReference>
<evidence type="ECO:0000256" key="5">
    <source>
        <dbReference type="ARBA" id="ARBA00023027"/>
    </source>
</evidence>
<dbReference type="PANTHER" id="PTHR30004:SF6">
    <property type="entry name" value="D-THREONATE 4-PHOSPHATE DEHYDROGENASE"/>
    <property type="match status" value="1"/>
</dbReference>
<gene>
    <name evidence="6" type="ORF">CYJ34_01535</name>
</gene>
<evidence type="ECO:0000313" key="7">
    <source>
        <dbReference type="Proteomes" id="UP000234335"/>
    </source>
</evidence>
<evidence type="ECO:0000256" key="4">
    <source>
        <dbReference type="ARBA" id="ARBA00023002"/>
    </source>
</evidence>
<dbReference type="NCBIfam" id="NF002992">
    <property type="entry name" value="PRK03743.1"/>
    <property type="match status" value="1"/>
</dbReference>
<organism evidence="6 7">
    <name type="scientific">Anaerococcus octavius</name>
    <dbReference type="NCBI Taxonomy" id="54007"/>
    <lineage>
        <taxon>Bacteria</taxon>
        <taxon>Bacillati</taxon>
        <taxon>Bacillota</taxon>
        <taxon>Tissierellia</taxon>
        <taxon>Tissierellales</taxon>
        <taxon>Peptoniphilaceae</taxon>
        <taxon>Anaerococcus</taxon>
    </lineage>
</organism>
<proteinExistence type="inferred from homology"/>
<comment type="similarity">
    <text evidence="2">Belongs to the PdxA family. PdxA2 subfamily.</text>
</comment>
<keyword evidence="5" id="KW-0520">NAD</keyword>
<keyword evidence="3" id="KW-0479">Metal-binding</keyword>
<comment type="cofactor">
    <cofactor evidence="1">
        <name>a divalent metal cation</name>
        <dbReference type="ChEBI" id="CHEBI:60240"/>
    </cofactor>
</comment>
<dbReference type="Pfam" id="PF04166">
    <property type="entry name" value="PdxA"/>
    <property type="match status" value="1"/>
</dbReference>
<dbReference type="SUPFAM" id="SSF53659">
    <property type="entry name" value="Isocitrate/Isopropylmalate dehydrogenase-like"/>
    <property type="match status" value="1"/>
</dbReference>
<dbReference type="EMBL" id="PKGS01000001">
    <property type="protein sequence ID" value="PKZ17416.1"/>
    <property type="molecule type" value="Genomic_DNA"/>
</dbReference>
<sequence>MQKSTIAITLGDPAGIGPEIVAKTFDKKELYDDAKLVLVGDKFVLEKALEVTGLDLKINVIENVEDGIYEYGTIDLIDLGLITEDYAFGEVNAKCGEASYQYIKKAGELAMEGKVESVATSPINKESLRAADVPYIGHTEMFEDISGVHDPLTMFEVEGLRVFFLSRHLSLRDAIDQVKYDRILDYIERCTEAMKRLGLGGTLAVAGLNPHSGEHGLFGMEEVEEVTPAIEEAQKRGFDVVGPIGADSVFAQGLQGKYGAVLSLYHDQGHIATKTYNFMKTISLTNSMPFLRTSVDHGTAYDVAGQNIASEVSMVEAVKLAAVYGPNFRNN</sequence>
<evidence type="ECO:0000313" key="6">
    <source>
        <dbReference type="EMBL" id="PKZ17416.1"/>
    </source>
</evidence>
<keyword evidence="4" id="KW-0560">Oxidoreductase</keyword>
<comment type="caution">
    <text evidence="6">The sequence shown here is derived from an EMBL/GenBank/DDBJ whole genome shotgun (WGS) entry which is preliminary data.</text>
</comment>
<evidence type="ECO:0000256" key="3">
    <source>
        <dbReference type="ARBA" id="ARBA00022723"/>
    </source>
</evidence>
<dbReference type="GO" id="GO:0016491">
    <property type="term" value="F:oxidoreductase activity"/>
    <property type="evidence" value="ECO:0007669"/>
    <property type="project" value="UniProtKB-KW"/>
</dbReference>
<keyword evidence="7" id="KW-1185">Reference proteome</keyword>
<dbReference type="NCBIfam" id="TIGR00557">
    <property type="entry name" value="pdxA"/>
    <property type="match status" value="1"/>
</dbReference>
<name>A0A2I1MBA9_9FIRM</name>
<evidence type="ECO:0000256" key="2">
    <source>
        <dbReference type="ARBA" id="ARBA00009464"/>
    </source>
</evidence>
<dbReference type="Proteomes" id="UP000234335">
    <property type="component" value="Unassembled WGS sequence"/>
</dbReference>